<keyword evidence="2" id="KW-1185">Reference proteome</keyword>
<organism evidence="1 2">
    <name type="scientific">Dendrobium chrysotoxum</name>
    <name type="common">Orchid</name>
    <dbReference type="NCBI Taxonomy" id="161865"/>
    <lineage>
        <taxon>Eukaryota</taxon>
        <taxon>Viridiplantae</taxon>
        <taxon>Streptophyta</taxon>
        <taxon>Embryophyta</taxon>
        <taxon>Tracheophyta</taxon>
        <taxon>Spermatophyta</taxon>
        <taxon>Magnoliopsida</taxon>
        <taxon>Liliopsida</taxon>
        <taxon>Asparagales</taxon>
        <taxon>Orchidaceae</taxon>
        <taxon>Epidendroideae</taxon>
        <taxon>Malaxideae</taxon>
        <taxon>Dendrobiinae</taxon>
        <taxon>Dendrobium</taxon>
    </lineage>
</organism>
<gene>
    <name evidence="1" type="ORF">IEQ34_001714</name>
</gene>
<reference evidence="1 2" key="1">
    <citation type="journal article" date="2021" name="Hortic Res">
        <title>Chromosome-scale assembly of the Dendrobium chrysotoxum genome enhances the understanding of orchid evolution.</title>
        <authorList>
            <person name="Zhang Y."/>
            <person name="Zhang G.Q."/>
            <person name="Zhang D."/>
            <person name="Liu X.D."/>
            <person name="Xu X.Y."/>
            <person name="Sun W.H."/>
            <person name="Yu X."/>
            <person name="Zhu X."/>
            <person name="Wang Z.W."/>
            <person name="Zhao X."/>
            <person name="Zhong W.Y."/>
            <person name="Chen H."/>
            <person name="Yin W.L."/>
            <person name="Huang T."/>
            <person name="Niu S.C."/>
            <person name="Liu Z.J."/>
        </authorList>
    </citation>
    <scope>NUCLEOTIDE SEQUENCE [LARGE SCALE GENOMIC DNA]</scope>
    <source>
        <strain evidence="1">Lindl</strain>
    </source>
</reference>
<accession>A0AAV7HME9</accession>
<protein>
    <submittedName>
        <fullName evidence="1">Uncharacterized protein</fullName>
    </submittedName>
</protein>
<dbReference type="EMBL" id="JAGFBR010000002">
    <property type="protein sequence ID" value="KAH0470156.1"/>
    <property type="molecule type" value="Genomic_DNA"/>
</dbReference>
<dbReference type="AlphaFoldDB" id="A0AAV7HME9"/>
<proteinExistence type="predicted"/>
<dbReference type="Proteomes" id="UP000775213">
    <property type="component" value="Unassembled WGS sequence"/>
</dbReference>
<comment type="caution">
    <text evidence="1">The sequence shown here is derived from an EMBL/GenBank/DDBJ whole genome shotgun (WGS) entry which is preliminary data.</text>
</comment>
<evidence type="ECO:0000313" key="1">
    <source>
        <dbReference type="EMBL" id="KAH0470156.1"/>
    </source>
</evidence>
<evidence type="ECO:0000313" key="2">
    <source>
        <dbReference type="Proteomes" id="UP000775213"/>
    </source>
</evidence>
<name>A0AAV7HME9_DENCH</name>
<sequence>MLRHYLEWKNDRDDSLVMFYYGVGALKALRRRCLGHCGTVWKFKVNSYAFKIIIDKRWPIISAIANGGQWLVYAISASGSTSLAASTERKHSAHSTNRGVFVLSRKFIPVILSKTFSQLRKEPRVMSTKLMVSPPKKLLPLLHLTKASSNCSTAANIKYLVVNIDSPKASDGAIVGIGREDGRAGRSPDLVNVLHNNTGLADGLISMDENGDQLVDRIGLEKKLAFVKQIIWEVLVFDPLQIKSNHCPRHEGARPAPDQLHLVFFRHSHCRSESSSKFSKDDLDFFS</sequence>